<dbReference type="Proteomes" id="UP000094385">
    <property type="component" value="Unassembled WGS sequence"/>
</dbReference>
<keyword evidence="3" id="KW-1185">Reference proteome</keyword>
<feature type="compositionally biased region" description="Polar residues" evidence="1">
    <location>
        <begin position="42"/>
        <end position="57"/>
    </location>
</feature>
<feature type="region of interest" description="Disordered" evidence="1">
    <location>
        <begin position="842"/>
        <end position="915"/>
    </location>
</feature>
<feature type="compositionally biased region" description="Polar residues" evidence="1">
    <location>
        <begin position="416"/>
        <end position="427"/>
    </location>
</feature>
<feature type="compositionally biased region" description="Basic and acidic residues" evidence="1">
    <location>
        <begin position="234"/>
        <end position="247"/>
    </location>
</feature>
<feature type="compositionally biased region" description="Low complexity" evidence="1">
    <location>
        <begin position="866"/>
        <end position="878"/>
    </location>
</feature>
<evidence type="ECO:0000313" key="3">
    <source>
        <dbReference type="Proteomes" id="UP000094385"/>
    </source>
</evidence>
<reference evidence="2 3" key="1">
    <citation type="journal article" date="2016" name="Proc. Natl. Acad. Sci. U.S.A.">
        <title>Comparative genomics of biotechnologically important yeasts.</title>
        <authorList>
            <person name="Riley R."/>
            <person name="Haridas S."/>
            <person name="Wolfe K.H."/>
            <person name="Lopes M.R."/>
            <person name="Hittinger C.T."/>
            <person name="Goeker M."/>
            <person name="Salamov A.A."/>
            <person name="Wisecaver J.H."/>
            <person name="Long T.M."/>
            <person name="Calvey C.H."/>
            <person name="Aerts A.L."/>
            <person name="Barry K.W."/>
            <person name="Choi C."/>
            <person name="Clum A."/>
            <person name="Coughlan A.Y."/>
            <person name="Deshpande S."/>
            <person name="Douglass A.P."/>
            <person name="Hanson S.J."/>
            <person name="Klenk H.-P."/>
            <person name="LaButti K.M."/>
            <person name="Lapidus A."/>
            <person name="Lindquist E.A."/>
            <person name="Lipzen A.M."/>
            <person name="Meier-Kolthoff J.P."/>
            <person name="Ohm R.A."/>
            <person name="Otillar R.P."/>
            <person name="Pangilinan J.L."/>
            <person name="Peng Y."/>
            <person name="Rokas A."/>
            <person name="Rosa C.A."/>
            <person name="Scheuner C."/>
            <person name="Sibirny A.A."/>
            <person name="Slot J.C."/>
            <person name="Stielow J.B."/>
            <person name="Sun H."/>
            <person name="Kurtzman C.P."/>
            <person name="Blackwell M."/>
            <person name="Grigoriev I.V."/>
            <person name="Jeffries T.W."/>
        </authorList>
    </citation>
    <scope>NUCLEOTIDE SEQUENCE [LARGE SCALE GENOMIC DNA]</scope>
    <source>
        <strain evidence="2 3">NRRL Y-11557</strain>
    </source>
</reference>
<dbReference type="AlphaFoldDB" id="A0A1E3QB04"/>
<dbReference type="EMBL" id="KV454291">
    <property type="protein sequence ID" value="ODQ74883.1"/>
    <property type="molecule type" value="Genomic_DNA"/>
</dbReference>
<feature type="region of interest" description="Disordered" evidence="1">
    <location>
        <begin position="188"/>
        <end position="247"/>
    </location>
</feature>
<feature type="compositionally biased region" description="Polar residues" evidence="1">
    <location>
        <begin position="188"/>
        <end position="201"/>
    </location>
</feature>
<sequence>MRRQISDWFAPKNKSPLTTSDNASTNASPLSPLSLSKKANHDSNSTKIESPLRNATNGRAPGKRGGSVNKTPKRESGRHVQVIKAAMTTELPMGKLQQKLTLSPRQRKMTDVEGTLRLEGLATPKLALAWEDCDGTPSPVRNNATAFALKVDEQSSSQVTVLSGRAHTTSPTSIVVKDETAEIKELSENTTPMSTRSVSTSRTEDVPTPSSFRSAVERLDGEESSVVGSLSPVTEERSDEVISKDSEKCEPVKQFEVVEVEDVELVESDDCISATATMAAPPAQKHSARPNIETSSELSSPPSSLLSMTATNESAKPVDIIDLDSEPEYGSSQSPEPTPTPAAAIRAETAPKAETTALEEIPTIFRRELRSSALASILASSRKSTTEESPTTATGSSRFVIKVPIVSPPSPSSIITCTPKSLSSTSGPAEIQEPKKAKAPSSFLSSLIEKSARKPARPVKTAIPSALRDLYARAAEIQRFDSLMAESKELEHQSHCLDQPRSNEAIDDDVMKAAVGVENATQMAELLGKVESEQSKTVEFHYFDIRREVSEIEREKFPGLPAGWVSECLHDPELRNVMFESGFVRDMIDVENKLPNSLVLWLMLEVAREPNDFLAHSYLQTLLLCDDALHADEEVLDKVFYNLGVKLELRHVDSEMTLSRIKSDDKNIRFRSHNIKFTLELLHAIIARRIYERRFFRKVMIFTIRALLDSAVGKSLYSSLSDLFSVVISRIPTENWLTEETFLLRTLFSTVTDSKERVRLLTLVPINPGTHAMHLRTKLAIAFFLNEVDFVADTIADGRLPIAKRILPELLSNPMYRLRVTQFSRQKQGGEVPKITVDEMQDMLQPSTPPPSGSADAEQQENSIHSPSPSKVKVVVSSDPEDEPDEELLETSATTDNGADDIEFDHDSEDDDDETSKVDYVVLTQRIWCLNFALMTAVRLDKDIHKIKVITDFLRELNNKIFDPHARFPDRTEAKAAIQACEFRLLYSVVGGNGVRQSVIEKHFEYTKRSPRKNYKGKKRKEIEQ</sequence>
<name>A0A1E3QB04_LIPST</name>
<evidence type="ECO:0000313" key="2">
    <source>
        <dbReference type="EMBL" id="ODQ74883.1"/>
    </source>
</evidence>
<evidence type="ECO:0000256" key="1">
    <source>
        <dbReference type="SAM" id="MobiDB-lite"/>
    </source>
</evidence>
<feature type="compositionally biased region" description="Polar residues" evidence="1">
    <location>
        <begin position="15"/>
        <end position="27"/>
    </location>
</feature>
<feature type="compositionally biased region" description="Low complexity" evidence="1">
    <location>
        <begin position="295"/>
        <end position="307"/>
    </location>
</feature>
<gene>
    <name evidence="2" type="ORF">LIPSTDRAFT_1636</name>
</gene>
<feature type="compositionally biased region" description="Acidic residues" evidence="1">
    <location>
        <begin position="879"/>
        <end position="889"/>
    </location>
</feature>
<dbReference type="STRING" id="675824.A0A1E3QB04"/>
<accession>A0A1E3QB04</accession>
<protein>
    <submittedName>
        <fullName evidence="2">Uncharacterized protein</fullName>
    </submittedName>
</protein>
<organism evidence="2 3">
    <name type="scientific">Lipomyces starkeyi NRRL Y-11557</name>
    <dbReference type="NCBI Taxonomy" id="675824"/>
    <lineage>
        <taxon>Eukaryota</taxon>
        <taxon>Fungi</taxon>
        <taxon>Dikarya</taxon>
        <taxon>Ascomycota</taxon>
        <taxon>Saccharomycotina</taxon>
        <taxon>Lipomycetes</taxon>
        <taxon>Lipomycetales</taxon>
        <taxon>Lipomycetaceae</taxon>
        <taxon>Lipomyces</taxon>
    </lineage>
</organism>
<proteinExistence type="predicted"/>
<feature type="region of interest" description="Disordered" evidence="1">
    <location>
        <begin position="1"/>
        <end position="79"/>
    </location>
</feature>
<feature type="compositionally biased region" description="Acidic residues" evidence="1">
    <location>
        <begin position="898"/>
        <end position="914"/>
    </location>
</feature>
<dbReference type="OrthoDB" id="10452999at2759"/>
<feature type="region of interest" description="Disordered" evidence="1">
    <location>
        <begin position="412"/>
        <end position="438"/>
    </location>
</feature>
<feature type="region of interest" description="Disordered" evidence="1">
    <location>
        <begin position="276"/>
        <end position="344"/>
    </location>
</feature>